<evidence type="ECO:0000313" key="1">
    <source>
        <dbReference type="EMBL" id="KAI8000217.1"/>
    </source>
</evidence>
<keyword evidence="2" id="KW-1185">Reference proteome</keyword>
<organism evidence="1 2">
    <name type="scientific">Camellia lanceoleosa</name>
    <dbReference type="NCBI Taxonomy" id="1840588"/>
    <lineage>
        <taxon>Eukaryota</taxon>
        <taxon>Viridiplantae</taxon>
        <taxon>Streptophyta</taxon>
        <taxon>Embryophyta</taxon>
        <taxon>Tracheophyta</taxon>
        <taxon>Spermatophyta</taxon>
        <taxon>Magnoliopsida</taxon>
        <taxon>eudicotyledons</taxon>
        <taxon>Gunneridae</taxon>
        <taxon>Pentapetalae</taxon>
        <taxon>asterids</taxon>
        <taxon>Ericales</taxon>
        <taxon>Theaceae</taxon>
        <taxon>Camellia</taxon>
    </lineage>
</organism>
<proteinExistence type="predicted"/>
<accession>A0ACC0GIA8</accession>
<name>A0ACC0GIA8_9ERIC</name>
<gene>
    <name evidence="1" type="ORF">LOK49_LG09G00506</name>
</gene>
<evidence type="ECO:0000313" key="2">
    <source>
        <dbReference type="Proteomes" id="UP001060215"/>
    </source>
</evidence>
<sequence>VRTIFISGLPEDMMERELQNLLRLLPRYEASQVNCKGEHPMGFALFTTPPFAIAAKDALQEMVFDEESKSVLHTEMAKKNLFVKRDTSSWTQKERYNQSRKELLDLTALMALTRQKCKTAPEPPYGCHGQLPHDKWDLGLSLLAVEKTYHFCHIFCMVERE</sequence>
<protein>
    <submittedName>
        <fullName evidence="1">RNA-binding protein with multiple splicing 2</fullName>
    </submittedName>
</protein>
<dbReference type="EMBL" id="CM045765">
    <property type="protein sequence ID" value="KAI8000217.1"/>
    <property type="molecule type" value="Genomic_DNA"/>
</dbReference>
<feature type="non-terminal residue" evidence="1">
    <location>
        <position position="1"/>
    </location>
</feature>
<reference evidence="1 2" key="1">
    <citation type="journal article" date="2022" name="Plant J.">
        <title>Chromosome-level genome of Camellia lanceoleosa provides a valuable resource for understanding genome evolution and self-incompatibility.</title>
        <authorList>
            <person name="Gong W."/>
            <person name="Xiao S."/>
            <person name="Wang L."/>
            <person name="Liao Z."/>
            <person name="Chang Y."/>
            <person name="Mo W."/>
            <person name="Hu G."/>
            <person name="Li W."/>
            <person name="Zhao G."/>
            <person name="Zhu H."/>
            <person name="Hu X."/>
            <person name="Ji K."/>
            <person name="Xiang X."/>
            <person name="Song Q."/>
            <person name="Yuan D."/>
            <person name="Jin S."/>
            <person name="Zhang L."/>
        </authorList>
    </citation>
    <scope>NUCLEOTIDE SEQUENCE [LARGE SCALE GENOMIC DNA]</scope>
    <source>
        <strain evidence="1">SQ_2022a</strain>
    </source>
</reference>
<dbReference type="Proteomes" id="UP001060215">
    <property type="component" value="Chromosome 8"/>
</dbReference>
<comment type="caution">
    <text evidence="1">The sequence shown here is derived from an EMBL/GenBank/DDBJ whole genome shotgun (WGS) entry which is preliminary data.</text>
</comment>
<feature type="non-terminal residue" evidence="1">
    <location>
        <position position="161"/>
    </location>
</feature>